<protein>
    <recommendedName>
        <fullName evidence="3">Galactofuranosyltransferase GlfT2 N-terminal domain-containing protein</fullName>
    </recommendedName>
</protein>
<dbReference type="SUPFAM" id="SSF53448">
    <property type="entry name" value="Nucleotide-diphospho-sugar transferases"/>
    <property type="match status" value="1"/>
</dbReference>
<accession>A0A3G3IFU4</accession>
<dbReference type="GeneID" id="41321320"/>
<evidence type="ECO:0008006" key="3">
    <source>
        <dbReference type="Google" id="ProtNLM"/>
    </source>
</evidence>
<organism evidence="1 2">
    <name type="scientific">Methanomethylophilus alvi</name>
    <dbReference type="NCBI Taxonomy" id="1291540"/>
    <lineage>
        <taxon>Archaea</taxon>
        <taxon>Methanobacteriati</taxon>
        <taxon>Thermoplasmatota</taxon>
        <taxon>Thermoplasmata</taxon>
        <taxon>Methanomassiliicoccales</taxon>
        <taxon>Methanomethylophilaceae</taxon>
        <taxon>Methanomethylophilus</taxon>
    </lineage>
</organism>
<sequence length="564" mass="63855">MSRNEVVIQHIVMPSGIVEGDIPLYNRNSDGRHFPIDLRKGETLDLRSHFNLLPIRKLRENTETGTIFLRLHFKGSVSVLVTTYGPGTETSEDAIIPSDREYCIIDGSEGDLLGIVITAMTDSVLESGEFLCRPQSRKDVHLAHVICTYHREKELRDKLERIGSFLNKDPDMKEHLEIFIIDNGRTIKDIERGNVRLIGSPNYGGSAGFARGMMEACRDGKTTHVLLNDDDARLDPEILFRTISFYSLLKDGLSDTMLGGTMLLLDRPCETHESGAVFKGSKPHSLKRHLDLSDISSNEELEREESIDYFGWWYLAIPAETIKKNGYPLPMFYKMDDVEYGLRSPSRKVTMCGISVWHPSFSSSYSASGTYYAHRNDLVLLACNRMLDRRNIDEFMERALLDTACLRYPSTSATMKAIEDFLKGPDTLFRMCLDGPAGIEGYEYGDVGELSVGLRPGKETRAGFGFRKYTLNGLLLPSSGDVITDFDNMQTKDFYRVGKALYVVDEKKGTLCKRSLTKAIFQTVGLHILRRKLIRNMERLNEEYGRASARYSSEEGWKKLFGEE</sequence>
<reference evidence="1 2" key="1">
    <citation type="submission" date="2016-10" db="EMBL/GenBank/DDBJ databases">
        <title>Complete genome of the TMA-utilizing, human hosted archaeon Methanomethylophilus alvus Gen. nov, sp. nov., strain Mx-05, derived from a pure culture.</title>
        <authorList>
            <person name="Brugere J.-F."/>
            <person name="Ben Hania W."/>
            <person name="Chaudhary P.P."/>
            <person name="Gaci N."/>
            <person name="Borrel G."/>
            <person name="Cao Van Tuat L."/>
            <person name="Fardeau M.-L."/>
            <person name="Harris H.M.B."/>
            <person name="O'Toole P.W."/>
            <person name="Ollivier B."/>
        </authorList>
    </citation>
    <scope>NUCLEOTIDE SEQUENCE [LARGE SCALE GENOMIC DNA]</scope>
    <source>
        <strain evidence="1 2">Mx-05</strain>
    </source>
</reference>
<dbReference type="Gene3D" id="3.90.550.60">
    <property type="match status" value="1"/>
</dbReference>
<dbReference type="AlphaFoldDB" id="A0A3G3IFU4"/>
<evidence type="ECO:0000313" key="2">
    <source>
        <dbReference type="Proteomes" id="UP000273278"/>
    </source>
</evidence>
<dbReference type="Proteomes" id="UP000273278">
    <property type="component" value="Chromosome"/>
</dbReference>
<name>A0A3G3IFU4_9ARCH</name>
<dbReference type="InterPro" id="IPR029044">
    <property type="entry name" value="Nucleotide-diphossugar_trans"/>
</dbReference>
<proteinExistence type="predicted"/>
<dbReference type="EMBL" id="CP017686">
    <property type="protein sequence ID" value="AYQ54695.1"/>
    <property type="molecule type" value="Genomic_DNA"/>
</dbReference>
<dbReference type="RefSeq" id="WP_015504421.1">
    <property type="nucleotide sequence ID" value="NZ_CP017686.1"/>
</dbReference>
<gene>
    <name evidence="1" type="ORF">BKD89_02590</name>
</gene>
<evidence type="ECO:0000313" key="1">
    <source>
        <dbReference type="EMBL" id="AYQ54695.1"/>
    </source>
</evidence>